<organism evidence="8 9">
    <name type="scientific">Pleionea mediterranea</name>
    <dbReference type="NCBI Taxonomy" id="523701"/>
    <lineage>
        <taxon>Bacteria</taxon>
        <taxon>Pseudomonadati</taxon>
        <taxon>Pseudomonadota</taxon>
        <taxon>Gammaproteobacteria</taxon>
        <taxon>Oceanospirillales</taxon>
        <taxon>Pleioneaceae</taxon>
        <taxon>Pleionea</taxon>
    </lineage>
</organism>
<feature type="compositionally biased region" description="Polar residues" evidence="6">
    <location>
        <begin position="235"/>
        <end position="247"/>
    </location>
</feature>
<dbReference type="SUPFAM" id="SSF55729">
    <property type="entry name" value="Acyl-CoA N-acyltransferases (Nat)"/>
    <property type="match status" value="1"/>
</dbReference>
<dbReference type="CDD" id="cd04301">
    <property type="entry name" value="NAT_SF"/>
    <property type="match status" value="1"/>
</dbReference>
<keyword evidence="5" id="KW-0012">Acyltransferase</keyword>
<protein>
    <submittedName>
        <fullName evidence="8">tRNA-binding protein</fullName>
    </submittedName>
</protein>
<keyword evidence="3" id="KW-0547">Nucleotide-binding</keyword>
<dbReference type="GO" id="GO:0002101">
    <property type="term" value="P:tRNA wobble cytosine modification"/>
    <property type="evidence" value="ECO:0007669"/>
    <property type="project" value="TreeGrafter"/>
</dbReference>
<reference evidence="8 9" key="1">
    <citation type="submission" date="2018-05" db="EMBL/GenBank/DDBJ databases">
        <title>Genomic Encyclopedia of Type Strains, Phase IV (KMG-IV): sequencing the most valuable type-strain genomes for metagenomic binning, comparative biology and taxonomic classification.</title>
        <authorList>
            <person name="Goeker M."/>
        </authorList>
    </citation>
    <scope>NUCLEOTIDE SEQUENCE [LARGE SCALE GENOMIC DNA]</scope>
    <source>
        <strain evidence="8 9">DSM 25350</strain>
    </source>
</reference>
<dbReference type="Pfam" id="PF05127">
    <property type="entry name" value="NAT10_TcmA_helicase"/>
    <property type="match status" value="1"/>
</dbReference>
<keyword evidence="2" id="KW-0819">tRNA processing</keyword>
<gene>
    <name evidence="8" type="ORF">C8D97_11613</name>
</gene>
<comment type="caution">
    <text evidence="8">The sequence shown here is derived from an EMBL/GenBank/DDBJ whole genome shotgun (WGS) entry which is preliminary data.</text>
</comment>
<dbReference type="PANTHER" id="PTHR10925:SF5">
    <property type="entry name" value="RNA CYTIDINE ACETYLTRANSFERASE"/>
    <property type="match status" value="1"/>
</dbReference>
<evidence type="ECO:0000256" key="6">
    <source>
        <dbReference type="SAM" id="MobiDB-lite"/>
    </source>
</evidence>
<evidence type="ECO:0000256" key="2">
    <source>
        <dbReference type="ARBA" id="ARBA00022694"/>
    </source>
</evidence>
<dbReference type="Gene3D" id="3.40.50.11040">
    <property type="match status" value="1"/>
</dbReference>
<dbReference type="InterPro" id="IPR000182">
    <property type="entry name" value="GNAT_dom"/>
</dbReference>
<dbReference type="Pfam" id="PF08351">
    <property type="entry name" value="TmcA_N"/>
    <property type="match status" value="1"/>
</dbReference>
<dbReference type="RefSeq" id="WP_109765034.1">
    <property type="nucleotide sequence ID" value="NZ_QGGU01000016.1"/>
</dbReference>
<dbReference type="InterPro" id="IPR013562">
    <property type="entry name" value="TmcA/NAT10_N"/>
</dbReference>
<dbReference type="AlphaFoldDB" id="A0A316F8M7"/>
<evidence type="ECO:0000313" key="9">
    <source>
        <dbReference type="Proteomes" id="UP000245790"/>
    </source>
</evidence>
<keyword evidence="9" id="KW-1185">Reference proteome</keyword>
<evidence type="ECO:0000313" key="8">
    <source>
        <dbReference type="EMBL" id="PWK43599.1"/>
    </source>
</evidence>
<evidence type="ECO:0000256" key="1">
    <source>
        <dbReference type="ARBA" id="ARBA00022679"/>
    </source>
</evidence>
<dbReference type="InterPro" id="IPR016181">
    <property type="entry name" value="Acyl_CoA_acyltransferase"/>
</dbReference>
<dbReference type="InterPro" id="IPR007807">
    <property type="entry name" value="TcmA/NAT10_helicase"/>
</dbReference>
<dbReference type="SUPFAM" id="SSF52540">
    <property type="entry name" value="P-loop containing nucleoside triphosphate hydrolases"/>
    <property type="match status" value="1"/>
</dbReference>
<feature type="compositionally biased region" description="Basic and acidic residues" evidence="6">
    <location>
        <begin position="249"/>
        <end position="258"/>
    </location>
</feature>
<evidence type="ECO:0000256" key="3">
    <source>
        <dbReference type="ARBA" id="ARBA00022741"/>
    </source>
</evidence>
<dbReference type="InterPro" id="IPR027417">
    <property type="entry name" value="P-loop_NTPase"/>
</dbReference>
<feature type="domain" description="N-acetyltransferase" evidence="7">
    <location>
        <begin position="499"/>
        <end position="681"/>
    </location>
</feature>
<dbReference type="GO" id="GO:0051392">
    <property type="term" value="F:tRNA cytidine N4-acetyltransferase activity"/>
    <property type="evidence" value="ECO:0007669"/>
    <property type="project" value="TreeGrafter"/>
</dbReference>
<dbReference type="InterPro" id="IPR038321">
    <property type="entry name" value="TmcA_C_sf"/>
</dbReference>
<dbReference type="OrthoDB" id="5578851at2"/>
<feature type="region of interest" description="Disordered" evidence="6">
    <location>
        <begin position="235"/>
        <end position="259"/>
    </location>
</feature>
<name>A0A316F8M7_9GAMM</name>
<sequence length="842" mass="93928">MQQNMQQNHPTLSVIADLMACSAALLPSRHRLPLICYESEPVCSLAKSASWRLITQLQQAFSNAQQKDSPSQVMETALILSDGSLDESNTDMSAEINAEKSSYRLLKTAQYRQLLGQEWPLIVIDALYGVRANALAAAVGAVKAGGFLVIVAPPESDWPGAACDESTRLFGKATSERSLFIERIQQTLHNYGLRYNTDTEQLRYREQDFDDNANDDNPNIAAVIERIVSEACPTGQSHIDTSALDTSSPDEKPSRQDLSDNPFAEQRAAIEQICRVFTGHPRRPLVLTADRGRGKSSALGMAAARVVNQTGKRLLVTAPTKAAIAELMRWYQQNTDNNLADSLQFCLPEDLLSHGNQLAQSFDGLLVDEAAGIPASLLTLMVKTFNRVVLSTTVQGYEGTGRGFEIRFKQTLNQLRPQWRQAYLHQPIRWGSGDPLEAWSNHALLLEHSVEQSERLPIDLLSTESLPAELLQTERQDPLPDPKLNLSTLVKQSQCQLVKPYETMDENTIKAAFGLLVDSHYQTTPDDFRQFLDHPNRYLFIQKIKNSVVGVALILQEGEIPSELIKLIQQGKRRLRGHLVAQSLAFHMNQPQLAEQKAWRIQRIAIQHNYRRCGLGKSLLHSVEQTAEQMQVHYLSSSFAASEDLVPFWFEAAFKPVRLGLTRDPASGCHSLMVVKPLMNESNHEPVGVISDNAPWKGLYQQFYQTTRLLAASSFCDVSPVLMAQLLSRGVCPQVSSSECPQGSELKNSLKSELTDNTKALLQCFIAGERSFEDSALAIESLLINRLKQSNSNILLSSMAQLIAKLWQGQSTQQWCHWFDASGKKNMAQRLRQATKQLLDDQ</sequence>
<dbReference type="Gene3D" id="3.40.630.30">
    <property type="match status" value="1"/>
</dbReference>
<dbReference type="GO" id="GO:0051391">
    <property type="term" value="P:tRNA acetylation"/>
    <property type="evidence" value="ECO:0007669"/>
    <property type="project" value="TreeGrafter"/>
</dbReference>
<evidence type="ECO:0000259" key="7">
    <source>
        <dbReference type="PROSITE" id="PS51186"/>
    </source>
</evidence>
<dbReference type="GO" id="GO:1990883">
    <property type="term" value="F:18S rRNA cytidine N-acetyltransferase activity"/>
    <property type="evidence" value="ECO:0007669"/>
    <property type="project" value="TreeGrafter"/>
</dbReference>
<keyword evidence="1" id="KW-0808">Transferase</keyword>
<accession>A0A316F8M7</accession>
<evidence type="ECO:0000256" key="4">
    <source>
        <dbReference type="ARBA" id="ARBA00022840"/>
    </source>
</evidence>
<dbReference type="GO" id="GO:1904812">
    <property type="term" value="P:rRNA acetylation involved in maturation of SSU-rRNA"/>
    <property type="evidence" value="ECO:0007669"/>
    <property type="project" value="TreeGrafter"/>
</dbReference>
<dbReference type="EMBL" id="QGGU01000016">
    <property type="protein sequence ID" value="PWK43599.1"/>
    <property type="molecule type" value="Genomic_DNA"/>
</dbReference>
<dbReference type="PANTHER" id="PTHR10925">
    <property type="entry name" value="N-ACETYLTRANSFERASE 10"/>
    <property type="match status" value="1"/>
</dbReference>
<dbReference type="Proteomes" id="UP000245790">
    <property type="component" value="Unassembled WGS sequence"/>
</dbReference>
<dbReference type="Pfam" id="PF13718">
    <property type="entry name" value="GNAT_acetyltr_2"/>
    <property type="match status" value="1"/>
</dbReference>
<dbReference type="Gene3D" id="3.40.50.300">
    <property type="entry name" value="P-loop containing nucleotide triphosphate hydrolases"/>
    <property type="match status" value="1"/>
</dbReference>
<dbReference type="GO" id="GO:0005524">
    <property type="term" value="F:ATP binding"/>
    <property type="evidence" value="ECO:0007669"/>
    <property type="project" value="UniProtKB-KW"/>
</dbReference>
<dbReference type="GO" id="GO:0000049">
    <property type="term" value="F:tRNA binding"/>
    <property type="evidence" value="ECO:0007669"/>
    <property type="project" value="TreeGrafter"/>
</dbReference>
<dbReference type="Gene3D" id="1.20.120.890">
    <property type="entry name" value="tRNA(Met) cytidine acetyltransferase, tail domain"/>
    <property type="match status" value="1"/>
</dbReference>
<proteinExistence type="predicted"/>
<dbReference type="PROSITE" id="PS51186">
    <property type="entry name" value="GNAT"/>
    <property type="match status" value="1"/>
</dbReference>
<keyword evidence="4" id="KW-0067">ATP-binding</keyword>
<evidence type="ECO:0000256" key="5">
    <source>
        <dbReference type="ARBA" id="ARBA00023315"/>
    </source>
</evidence>
<dbReference type="InterPro" id="IPR032672">
    <property type="entry name" value="TmcA/NAT10/Kre33"/>
</dbReference>